<feature type="region of interest" description="Disordered" evidence="1">
    <location>
        <begin position="93"/>
        <end position="115"/>
    </location>
</feature>
<evidence type="ECO:0000313" key="2">
    <source>
        <dbReference type="EMBL" id="MBO0610648.1"/>
    </source>
</evidence>
<gene>
    <name evidence="2" type="ORF">J0911_16610</name>
</gene>
<evidence type="ECO:0000313" key="3">
    <source>
        <dbReference type="Proteomes" id="UP000664617"/>
    </source>
</evidence>
<feature type="compositionally biased region" description="Low complexity" evidence="1">
    <location>
        <begin position="104"/>
        <end position="113"/>
    </location>
</feature>
<organism evidence="2 3">
    <name type="scientific">Myceligenerans salitolerans</name>
    <dbReference type="NCBI Taxonomy" id="1230528"/>
    <lineage>
        <taxon>Bacteria</taxon>
        <taxon>Bacillati</taxon>
        <taxon>Actinomycetota</taxon>
        <taxon>Actinomycetes</taxon>
        <taxon>Micrococcales</taxon>
        <taxon>Promicromonosporaceae</taxon>
        <taxon>Myceligenerans</taxon>
    </lineage>
</organism>
<dbReference type="RefSeq" id="WP_207276565.1">
    <property type="nucleotide sequence ID" value="NZ_JAFMPK010000047.1"/>
</dbReference>
<dbReference type="InterPro" id="IPR008551">
    <property type="entry name" value="TANGO2"/>
</dbReference>
<reference evidence="3" key="1">
    <citation type="submission" date="2023-07" db="EMBL/GenBank/DDBJ databases">
        <title>Myceligenerans salitolerans sp. nov., a halotolerant actinomycete isolated from a salt lake in Xinjiang, China.</title>
        <authorList>
            <person name="Guan T."/>
        </authorList>
    </citation>
    <scope>NUCLEOTIDE SEQUENCE [LARGE SCALE GENOMIC DNA]</scope>
    <source>
        <strain evidence="3">XHU 5031</strain>
    </source>
</reference>
<protein>
    <submittedName>
        <fullName evidence="2">NRDE family protein</fullName>
    </submittedName>
</protein>
<dbReference type="EMBL" id="JAFMPK010000047">
    <property type="protein sequence ID" value="MBO0610648.1"/>
    <property type="molecule type" value="Genomic_DNA"/>
</dbReference>
<dbReference type="Proteomes" id="UP000664617">
    <property type="component" value="Unassembled WGS sequence"/>
</dbReference>
<name>A0ABS3IE07_9MICO</name>
<feature type="region of interest" description="Disordered" evidence="1">
    <location>
        <begin position="198"/>
        <end position="222"/>
    </location>
</feature>
<accession>A0ABS3IE07</accession>
<comment type="caution">
    <text evidence="2">The sequence shown here is derived from an EMBL/GenBank/DDBJ whole genome shotgun (WGS) entry which is preliminary data.</text>
</comment>
<proteinExistence type="predicted"/>
<sequence>MCTVLLRLDPAAEWPLLLAAVRDELTDRPWDAPGEHWPREAPGLVGGRDRVAGGTWLAVRAGDVGTEAGEAAGLPAGGARPGVAAVLNGSFMNRIDRSPPGSPPSSTRPSRGRLPLQALTSGVPDAADLRAYEVVHLLVADATGARLVSWDGHEVTDAEIPPGDHIITNEGLDVAEDPLVPHLAPLLDGTGRSGAGFTPATRRAPQIGPAATADRPGGPVPHPATAEWWGDWVELMRGGGLAEDDPRALLVRHDVPDGRVFASTSATLVALGREPGRVRMDFTGTPSSPDWKRVDL</sequence>
<dbReference type="Pfam" id="PF05742">
    <property type="entry name" value="TANGO2"/>
    <property type="match status" value="1"/>
</dbReference>
<evidence type="ECO:0000256" key="1">
    <source>
        <dbReference type="SAM" id="MobiDB-lite"/>
    </source>
</evidence>
<keyword evidence="3" id="KW-1185">Reference proteome</keyword>